<keyword evidence="3" id="KW-0378">Hydrolase</keyword>
<protein>
    <submittedName>
        <fullName evidence="3">DUF262 domain-containing HNH endonuclease family protein</fullName>
    </submittedName>
</protein>
<dbReference type="GO" id="GO:0004519">
    <property type="term" value="F:endonuclease activity"/>
    <property type="evidence" value="ECO:0007669"/>
    <property type="project" value="UniProtKB-KW"/>
</dbReference>
<dbReference type="InterPro" id="IPR011089">
    <property type="entry name" value="GmrSD_C"/>
</dbReference>
<gene>
    <name evidence="3" type="ORF">NMK71_04755</name>
</gene>
<dbReference type="InterPro" id="IPR004919">
    <property type="entry name" value="GmrSD_N"/>
</dbReference>
<dbReference type="EMBL" id="JANCMU010000002">
    <property type="protein sequence ID" value="MDG4945715.1"/>
    <property type="molecule type" value="Genomic_DNA"/>
</dbReference>
<accession>A0A9X4MY71</accession>
<evidence type="ECO:0000259" key="2">
    <source>
        <dbReference type="Pfam" id="PF07510"/>
    </source>
</evidence>
<dbReference type="RefSeq" id="WP_304420281.1">
    <property type="nucleotide sequence ID" value="NZ_JANCMU010000002.1"/>
</dbReference>
<keyword evidence="3" id="KW-0540">Nuclease</keyword>
<feature type="domain" description="GmrSD restriction endonucleases C-terminal" evidence="2">
    <location>
        <begin position="498"/>
        <end position="654"/>
    </location>
</feature>
<evidence type="ECO:0000313" key="3">
    <source>
        <dbReference type="EMBL" id="MDG4945715.1"/>
    </source>
</evidence>
<dbReference type="AlphaFoldDB" id="A0A9X4MY71"/>
<keyword evidence="3" id="KW-0255">Endonuclease</keyword>
<organism evidence="3 4">
    <name type="scientific">Profundicola chukchiensis</name>
    <dbReference type="NCBI Taxonomy" id="2961959"/>
    <lineage>
        <taxon>Bacteria</taxon>
        <taxon>Pseudomonadati</taxon>
        <taxon>Bacteroidota</taxon>
        <taxon>Flavobacteriia</taxon>
        <taxon>Flavobacteriales</taxon>
        <taxon>Weeksellaceae</taxon>
        <taxon>Profundicola</taxon>
    </lineage>
</organism>
<dbReference type="Pfam" id="PF07510">
    <property type="entry name" value="GmrSD_C"/>
    <property type="match status" value="1"/>
</dbReference>
<evidence type="ECO:0000313" key="4">
    <source>
        <dbReference type="Proteomes" id="UP001152599"/>
    </source>
</evidence>
<dbReference type="PANTHER" id="PTHR35149:SF1">
    <property type="entry name" value="DUF5655 DOMAIN-CONTAINING PROTEIN"/>
    <property type="match status" value="1"/>
</dbReference>
<dbReference type="Pfam" id="PF03235">
    <property type="entry name" value="GmrSD_N"/>
    <property type="match status" value="1"/>
</dbReference>
<feature type="domain" description="GmrSD restriction endonucleases N-terminal" evidence="1">
    <location>
        <begin position="12"/>
        <end position="252"/>
    </location>
</feature>
<dbReference type="PANTHER" id="PTHR35149">
    <property type="entry name" value="SLL5132 PROTEIN"/>
    <property type="match status" value="1"/>
</dbReference>
<proteinExistence type="predicted"/>
<sequence length="697" mass="81941">MQIGRVMDLKSIHDIFTNRILRIPAYQRGYAWSNNKQVNIEQNEPLKNIKGQLIDLWNDLINIPEGKWHYTGLLTLVEVKPCEYDWLPNYKQYSIVDGQQRITSILILLSVIIKRAKDSNIILGIREGDVEMQYLYINKSVNAYIFGYDKDNPSDKFFRKHILALDEIEDDSEESIYTENLLKAKIFFEDMVSLYLQYEEHDLQLLFNRVTSQLKLNEYILPEELDEYVVFETMNNRGKPLSQLEKLKNRLLYLNDKYIVDDGSAEGEVLNDAERKDLEKAINTAWITIYKSLGQNKTRPLDDEDFIKNHWITYFDEYSRKEANVYANFLFDEYFSLDNVYNGNLSREDIKAYIKSLQKCAIWFNKLHNLHYFDESEKVISNAIQGIHHVGLKASFKPLLLAILSREDRNEFVEAIKALEKFSFKLFNLSGKRGNTGDSKIYELAHQVYICSKTPEQTKASIDTYTSWYYKFKLFVNQTYELFEIGPKEGFYKWSGRFYLLYQYDVYLRKVNKTSTESSAISWRDFVKNNSIEHIFPQSAAVSLEAYAKKRGKEVSEVETDYYEIQNNWHHFKNFEPEERRKLANSLGNLLALSKSDNSSLQNDPFLYKVDQSNKGEGYPNRGYKYDSMSAMLVANEEDWTPKKVLERGLEILKFLCEHIGEDFNSISEETKYKVLGLEFMLEPKTREIEESNIIEN</sequence>
<dbReference type="Proteomes" id="UP001152599">
    <property type="component" value="Unassembled WGS sequence"/>
</dbReference>
<name>A0A9X4MY71_9FLAO</name>
<comment type="caution">
    <text evidence="3">The sequence shown here is derived from an EMBL/GenBank/DDBJ whole genome shotgun (WGS) entry which is preliminary data.</text>
</comment>
<reference evidence="3" key="1">
    <citation type="submission" date="2022-07" db="EMBL/GenBank/DDBJ databases">
        <title>Description and genome-wide analysis of Profundicola chukchiensis gen. nov., sp. nov., marine bacteria isolated from bottom sediments of the Chukchi Sea.</title>
        <authorList>
            <person name="Romanenko L."/>
            <person name="Otstavnykh N."/>
            <person name="Kurilenko V."/>
            <person name="Eremeev V."/>
            <person name="Velansky P."/>
            <person name="Mikhailov V."/>
            <person name="Isaeva M."/>
        </authorList>
    </citation>
    <scope>NUCLEOTIDE SEQUENCE</scope>
    <source>
        <strain evidence="3">KMM 9713</strain>
    </source>
</reference>
<keyword evidence="4" id="KW-1185">Reference proteome</keyword>
<evidence type="ECO:0000259" key="1">
    <source>
        <dbReference type="Pfam" id="PF03235"/>
    </source>
</evidence>